<keyword evidence="2" id="KW-1185">Reference proteome</keyword>
<name>A0ACC3A502_9EURO</name>
<comment type="caution">
    <text evidence="1">The sequence shown here is derived from an EMBL/GenBank/DDBJ whole genome shotgun (WGS) entry which is preliminary data.</text>
</comment>
<dbReference type="Proteomes" id="UP001172386">
    <property type="component" value="Unassembled WGS sequence"/>
</dbReference>
<evidence type="ECO:0000313" key="1">
    <source>
        <dbReference type="EMBL" id="KAJ9655439.1"/>
    </source>
</evidence>
<accession>A0ACC3A502</accession>
<dbReference type="EMBL" id="JAPDRQ010000096">
    <property type="protein sequence ID" value="KAJ9655439.1"/>
    <property type="molecule type" value="Genomic_DNA"/>
</dbReference>
<protein>
    <submittedName>
        <fullName evidence="1">Uncharacterized protein</fullName>
    </submittedName>
</protein>
<evidence type="ECO:0000313" key="2">
    <source>
        <dbReference type="Proteomes" id="UP001172386"/>
    </source>
</evidence>
<reference evidence="1" key="1">
    <citation type="submission" date="2022-10" db="EMBL/GenBank/DDBJ databases">
        <title>Culturing micro-colonial fungi from biological soil crusts in the Mojave desert and describing Neophaeococcomyces mojavensis, and introducing the new genera and species Taxawa tesnikishii.</title>
        <authorList>
            <person name="Kurbessoian T."/>
            <person name="Stajich J.E."/>
        </authorList>
    </citation>
    <scope>NUCLEOTIDE SEQUENCE</scope>
    <source>
        <strain evidence="1">JES_112</strain>
    </source>
</reference>
<gene>
    <name evidence="1" type="ORF">H2198_005695</name>
</gene>
<organism evidence="1 2">
    <name type="scientific">Neophaeococcomyces mojaviensis</name>
    <dbReference type="NCBI Taxonomy" id="3383035"/>
    <lineage>
        <taxon>Eukaryota</taxon>
        <taxon>Fungi</taxon>
        <taxon>Dikarya</taxon>
        <taxon>Ascomycota</taxon>
        <taxon>Pezizomycotina</taxon>
        <taxon>Eurotiomycetes</taxon>
        <taxon>Chaetothyriomycetidae</taxon>
        <taxon>Chaetothyriales</taxon>
        <taxon>Chaetothyriales incertae sedis</taxon>
        <taxon>Neophaeococcomyces</taxon>
    </lineage>
</organism>
<proteinExistence type="predicted"/>
<sequence>MDLSGSAIVTGAASGIGKAIALRFADFKCFQLFLVDVDTRGLEITKSQIQQKISSAKVVTKTVDLTQNRAGEDIVESAVSEFGRIDYLVNCAGTPGGFFTAVDTSPEIFDKVQNLNVRGTWLLQRAVLQQMLKQECVDNERGSVVNIGSMVSHVAQPRLSAYITSKHAVLGITKADAIDFAARGIRINCVAPGYIETNLGRAIPQEIRDQNLTPIIEKTPMGRPGRPDEVADVVVFLASKLASYVTGTSVAVDGGYTAA</sequence>